<protein>
    <submittedName>
        <fullName evidence="1">Uncharacterized protein</fullName>
    </submittedName>
</protein>
<accession>A0A3E2HN19</accession>
<sequence length="315" mass="36273">MTLEEMTKRFSKREVEAARLHRNYKGARERIIRKFKDSIAEGINVETCKEGLEDILKNTPAAPPIDPEEPADLDEDVKWRMRVIKWTYEERNGDDDDDEEPNKMELVNRDAVLDAYRKKKLTVEDGKMTVWYAGHMVMGPMLKKDFNIQMKIDNRPKWEAQYGPGRIWTEECDEYYAKKQSATIATYNQVAMHTFEIQARLIGQANFKRVQNILDDTGSVYLELFRKDDCRDLGLTPAYGHYNQDVTLETTNGTVRRKCIYKVSATITPGYGGDQFRSSGMFLRTHFFTATSPHDRGNLYISDKKSGVTGPLPAS</sequence>
<comment type="caution">
    <text evidence="1">The sequence shown here is derived from an EMBL/GenBank/DDBJ whole genome shotgun (WGS) entry which is preliminary data.</text>
</comment>
<evidence type="ECO:0000313" key="2">
    <source>
        <dbReference type="Proteomes" id="UP000258309"/>
    </source>
</evidence>
<feature type="non-terminal residue" evidence="1">
    <location>
        <position position="1"/>
    </location>
</feature>
<feature type="non-terminal residue" evidence="1">
    <location>
        <position position="315"/>
    </location>
</feature>
<dbReference type="EMBL" id="NCSJ02000017">
    <property type="protein sequence ID" value="RFU34738.1"/>
    <property type="molecule type" value="Genomic_DNA"/>
</dbReference>
<dbReference type="OrthoDB" id="4525395at2759"/>
<gene>
    <name evidence="1" type="ORF">B7463_g1624</name>
</gene>
<evidence type="ECO:0000313" key="1">
    <source>
        <dbReference type="EMBL" id="RFU34738.1"/>
    </source>
</evidence>
<dbReference type="Proteomes" id="UP000258309">
    <property type="component" value="Unassembled WGS sequence"/>
</dbReference>
<proteinExistence type="predicted"/>
<dbReference type="STRING" id="5539.A0A3E2HN19"/>
<keyword evidence="2" id="KW-1185">Reference proteome</keyword>
<reference evidence="1 2" key="1">
    <citation type="submission" date="2018-05" db="EMBL/GenBank/DDBJ databases">
        <title>Draft genome sequence of Scytalidium lignicola DSM 105466, a ubiquitous saprotrophic fungus.</title>
        <authorList>
            <person name="Buettner E."/>
            <person name="Gebauer A.M."/>
            <person name="Hofrichter M."/>
            <person name="Liers C."/>
            <person name="Kellner H."/>
        </authorList>
    </citation>
    <scope>NUCLEOTIDE SEQUENCE [LARGE SCALE GENOMIC DNA]</scope>
    <source>
        <strain evidence="1 2">DSM 105466</strain>
    </source>
</reference>
<dbReference type="AlphaFoldDB" id="A0A3E2HN19"/>
<organism evidence="1 2">
    <name type="scientific">Scytalidium lignicola</name>
    <name type="common">Hyphomycete</name>
    <dbReference type="NCBI Taxonomy" id="5539"/>
    <lineage>
        <taxon>Eukaryota</taxon>
        <taxon>Fungi</taxon>
        <taxon>Dikarya</taxon>
        <taxon>Ascomycota</taxon>
        <taxon>Pezizomycotina</taxon>
        <taxon>Leotiomycetes</taxon>
        <taxon>Leotiomycetes incertae sedis</taxon>
        <taxon>Scytalidium</taxon>
    </lineage>
</organism>
<name>A0A3E2HN19_SCYLI</name>